<keyword evidence="6" id="KW-0418">Kinase</keyword>
<keyword evidence="8" id="KW-0539">Nucleus</keyword>
<dbReference type="GO" id="GO:0006281">
    <property type="term" value="P:DNA repair"/>
    <property type="evidence" value="ECO:0007669"/>
    <property type="project" value="InterPro"/>
</dbReference>
<dbReference type="OrthoDB" id="381190at2759"/>
<proteinExistence type="predicted"/>
<dbReference type="InterPro" id="IPR044107">
    <property type="entry name" value="PIKKc_ATM"/>
</dbReference>
<gene>
    <name evidence="11" type="ORF">EIN_379400</name>
</gene>
<dbReference type="PROSITE" id="PS50290">
    <property type="entry name" value="PI3_4_KINASE_3"/>
    <property type="match status" value="1"/>
</dbReference>
<dbReference type="SUPFAM" id="SSF56112">
    <property type="entry name" value="Protein kinase-like (PK-like)"/>
    <property type="match status" value="1"/>
</dbReference>
<evidence type="ECO:0000256" key="8">
    <source>
        <dbReference type="ARBA" id="ARBA00023242"/>
    </source>
</evidence>
<organism evidence="11 12">
    <name type="scientific">Entamoeba invadens IP1</name>
    <dbReference type="NCBI Taxonomy" id="370355"/>
    <lineage>
        <taxon>Eukaryota</taxon>
        <taxon>Amoebozoa</taxon>
        <taxon>Evosea</taxon>
        <taxon>Archamoebae</taxon>
        <taxon>Mastigamoebida</taxon>
        <taxon>Entamoebidae</taxon>
        <taxon>Entamoeba</taxon>
    </lineage>
</organism>
<evidence type="ECO:0000256" key="4">
    <source>
        <dbReference type="ARBA" id="ARBA00022741"/>
    </source>
</evidence>
<keyword evidence="3 11" id="KW-0808">Transferase</keyword>
<dbReference type="KEGG" id="eiv:EIN_379400"/>
<evidence type="ECO:0000259" key="10">
    <source>
        <dbReference type="PROSITE" id="PS51190"/>
    </source>
</evidence>
<evidence type="ECO:0000256" key="6">
    <source>
        <dbReference type="ARBA" id="ARBA00022777"/>
    </source>
</evidence>
<evidence type="ECO:0000256" key="7">
    <source>
        <dbReference type="ARBA" id="ARBA00022840"/>
    </source>
</evidence>
<dbReference type="CDD" id="cd05171">
    <property type="entry name" value="PIKKc_ATM"/>
    <property type="match status" value="1"/>
</dbReference>
<dbReference type="Gene3D" id="3.30.1010.10">
    <property type="entry name" value="Phosphatidylinositol 3-kinase Catalytic Subunit, Chain A, domain 4"/>
    <property type="match status" value="1"/>
</dbReference>
<dbReference type="GeneID" id="14891138"/>
<dbReference type="Proteomes" id="UP000014680">
    <property type="component" value="Unassembled WGS sequence"/>
</dbReference>
<dbReference type="PANTHER" id="PTHR37079">
    <property type="entry name" value="SERINE/THREONINE-PROTEIN KINASE ATM"/>
    <property type="match status" value="1"/>
</dbReference>
<dbReference type="SMART" id="SM00146">
    <property type="entry name" value="PI3Kc"/>
    <property type="match status" value="1"/>
</dbReference>
<dbReference type="InterPro" id="IPR038980">
    <property type="entry name" value="ATM_plant"/>
</dbReference>
<dbReference type="InterPro" id="IPR003152">
    <property type="entry name" value="FATC_dom"/>
</dbReference>
<comment type="subcellular location">
    <subcellularLocation>
        <location evidence="1">Nucleus</location>
    </subcellularLocation>
</comment>
<keyword evidence="12" id="KW-1185">Reference proteome</keyword>
<dbReference type="GO" id="GO:0004674">
    <property type="term" value="F:protein serine/threonine kinase activity"/>
    <property type="evidence" value="ECO:0007669"/>
    <property type="project" value="UniProtKB-EC"/>
</dbReference>
<keyword evidence="5" id="KW-0227">DNA damage</keyword>
<dbReference type="Gene3D" id="1.10.1070.11">
    <property type="entry name" value="Phosphatidylinositol 3-/4-kinase, catalytic domain"/>
    <property type="match status" value="1"/>
</dbReference>
<dbReference type="PROSITE" id="PS51190">
    <property type="entry name" value="FATC"/>
    <property type="match status" value="1"/>
</dbReference>
<dbReference type="GO" id="GO:0005524">
    <property type="term" value="F:ATP binding"/>
    <property type="evidence" value="ECO:0007669"/>
    <property type="project" value="UniProtKB-KW"/>
</dbReference>
<dbReference type="InterPro" id="IPR036940">
    <property type="entry name" value="PI3/4_kinase_cat_sf"/>
</dbReference>
<dbReference type="Pfam" id="PF00454">
    <property type="entry name" value="PI3_PI4_kinase"/>
    <property type="match status" value="1"/>
</dbReference>
<dbReference type="InterPro" id="IPR018936">
    <property type="entry name" value="PI3/4_kinase_CS"/>
</dbReference>
<feature type="domain" description="PI3K/PI4K catalytic" evidence="9">
    <location>
        <begin position="2093"/>
        <end position="2404"/>
    </location>
</feature>
<dbReference type="OMA" id="ENINCHI"/>
<feature type="domain" description="FATC" evidence="10">
    <location>
        <begin position="2414"/>
        <end position="2446"/>
    </location>
</feature>
<dbReference type="GO" id="GO:0005634">
    <property type="term" value="C:nucleus"/>
    <property type="evidence" value="ECO:0007669"/>
    <property type="project" value="UniProtKB-SubCell"/>
</dbReference>
<dbReference type="RefSeq" id="XP_004258844.1">
    <property type="nucleotide sequence ID" value="XM_004258796.1"/>
</dbReference>
<evidence type="ECO:0000256" key="5">
    <source>
        <dbReference type="ARBA" id="ARBA00022763"/>
    </source>
</evidence>
<dbReference type="EMBL" id="KB206395">
    <property type="protein sequence ID" value="ELP92073.1"/>
    <property type="molecule type" value="Genomic_DNA"/>
</dbReference>
<evidence type="ECO:0000256" key="2">
    <source>
        <dbReference type="ARBA" id="ARBA00012513"/>
    </source>
</evidence>
<dbReference type="EC" id="2.7.11.1" evidence="2"/>
<evidence type="ECO:0000313" key="12">
    <source>
        <dbReference type="Proteomes" id="UP000014680"/>
    </source>
</evidence>
<keyword evidence="7" id="KW-0067">ATP-binding</keyword>
<dbReference type="InterPro" id="IPR011009">
    <property type="entry name" value="Kinase-like_dom_sf"/>
</dbReference>
<evidence type="ECO:0000313" key="11">
    <source>
        <dbReference type="EMBL" id="ELP92073.1"/>
    </source>
</evidence>
<reference evidence="11 12" key="1">
    <citation type="submission" date="2012-10" db="EMBL/GenBank/DDBJ databases">
        <authorList>
            <person name="Zafar N."/>
            <person name="Inman J."/>
            <person name="Hall N."/>
            <person name="Lorenzi H."/>
            <person name="Caler E."/>
        </authorList>
    </citation>
    <scope>NUCLEOTIDE SEQUENCE [LARGE SCALE GENOMIC DNA]</scope>
    <source>
        <strain evidence="11 12">IP1</strain>
    </source>
</reference>
<dbReference type="VEuPathDB" id="AmoebaDB:EIN_379400"/>
<evidence type="ECO:0000256" key="3">
    <source>
        <dbReference type="ARBA" id="ARBA00022679"/>
    </source>
</evidence>
<accession>A0A0A1UAI9</accession>
<dbReference type="InterPro" id="IPR000403">
    <property type="entry name" value="PI3/4_kinase_cat_dom"/>
</dbReference>
<evidence type="ECO:0000256" key="1">
    <source>
        <dbReference type="ARBA" id="ARBA00004123"/>
    </source>
</evidence>
<sequence length="2446" mass="281184">MEEDISLYVQEYNTFPFRLTEAAQKVLNSRRLTLATFFQNFKSKKNKNAKYKKEFQDTVLNADIRFTLNFNTLEKVPLSDENKEKYKEVTWSKIIEVAIQREKGFTTSDVISALNAIVPSYALTTHMLLKNVLTLETHDYGSLEYQLDSQNILLDGVLLIMSCITTSLYDELKTKKQVFELLTNIFGNHCLLDVVLQHETEMDNITEELFLKIINENIDEYSNDTCTAFVRMLFVAIIGLKSAPFMHGHIQQVYDRVKIYLMFFISGSDAMDVALTLNIVNYLNVYYSYMNPQAAISIVNDLNEEVINLPNLLKDNPIVVISFFSIAISYTFANKEGLAQILESVLNSVILPQIGDTRYDIALLVEDTKMKVSSGAQAGRELLISVAQLFGKIVTVSCDKPVVFLVEQVLQLYVRHNNTKAIFGESLLLEYAVDQFLIDGTFEGEEVAIINEIFVRAEHVEGSYKYSNAHLRLLNVSSMYLLKANELQPLGEEYGQRALMNQGQPLLNQLVAFHMIFNAYNIPKNVINPDLVLPMLYECCLTEEKQFVWISENIKLFVKNEMNVKSLMRILFDVKISKEDIDAIFYVNRKDDEMTKQFYTHFLLDVVDENKTTVEFIKDPKMEFKLSENMQVNLFKPIVDYFTTDEECKDLEECSNLIIKYKFFVHLIQKVKSLKTPLSQVFIEKLVTSSKLMESSDFEEMCDNVMNESGNVKPILQFLCSQKPNTNEVLVTILETLKALVKDTSFNGKLHNKVIEYLSDIKYMEMCPVLKSADSRLSTLIKTYDSKVISSLFSIFNELKKIGKLRLPLDFIQRILLHISRNVSQISQFVDLIQPHELLLPYLEKLFEDKSFHQSALTMDLLFKTCLSIDKQELGLFIYNNLLSNSLHLPKTFAYCMKSGTTPLKNLEMMLAFPEVRCKSPEVVDQQIIKDLSLLVFDNSSLFKTISSFMYYMGLSKKSDENIRNTLHTISLVLVKQNDLSLFSTVVGFQIEATHFTTDFFSMWYSSEKIFSNLPYYLLGEEETLCTFLCKYKRELIPLILSNKTIEGMILETLGYANIKQFCGKEMGLFVDCYLTHGHIDKIDQKSLDTYIQTHFCDSLMYTTGKPSFIQLLERIPNTFHVLTISPFIFSSKTTDVNQLVALFGKLVSQTTNEKDLALTYSLFLSKLLKMESFVKNNELVYNAVTILCSKQLTTYSDVYKLITSALATHLSTNSDAFKIVLLPELQNQFTSNIPEELVDLQMRYFYDAVPYPIYLRSLEDISTHQYIYSVLLMSEDFKALCANSLNSKMLYLLTDLTSTKSTYSQIPSFMWKVDTSKNFKEVLIQQLSERVCYLVATLRCSINAVKFLHFFNSNAKKTVFSKVLFPLVSSLGNAQHEREMKEKTREWPTSLKFEIAKKFVEFFVTPKTDGETMNILSVCSEDDFSCDVVINVSCAFYDQMSLSDNEIEKYILDVISDDKKLQIVLPAFSRYFTTFGRYIQTRKTADVVQNSIKWKLPFTALKISESFVDVKNPDVTPLISAFKAVKDFMSAKELEGRTIDVSYEHQYHRLLQAEANQSGVDEALIQSGLYYTAHLTERIGTTTDVTDNDYSTAWRGFTDWGDVVYYDKERLEQNKMYHLWRAVKFSDKESLKTFSKESFEKLKIGIIGESDKGELSRYVVECMMGNVVSQKDTNRNSLMLQELQKCTTNYHTLKPLLELCEVEKVPNVSKVTTQLAIEWGYYDDAYLTLVRQHGERNDEWWETMAKIRHAQNDTEGAIELLQSNELESVLLRVKYKTLTRSGNRDELTNLIEHILDKAKSFDDYEKIGRIAFRAAKYFDSQANDIEEYLKSDEALTRKALKEKKKLALSKIEKCVITEEIRLSASALKKDIDLFELEERETGVPTPFIEKAIESYINSLLFSDKYDMYSMLRVCSLMLKEQNNKNVQKMMKEMFIGTANSQELNDIVKSEKVILVIYRLLCRMNEATNNSDAISNLIMQLIFKTAVEHPQQTLFHVVMATKANYKKRAGKVQKDTPIVAAHLANLISGEQSISPIFQQVMEMSENIINLAHSNSAKAEDNLSFASKTYPLVCVPTCEIPFGRENEVPTVSGFSKTYKVLGGVNAPKKADFIGSDGECYTFIAKSKDEMKQDAMIQQIFKVCNYAFLRNRKTRNMRLRTYKVIPLSKESGFLEFVKTAQPLFSIFVANHKTIYPKETTAETIQREYCEVETKKADRNVKLKYQKFDECLKKYSPIFKILFEKWYGHDARLLYEMRSAYLESLATSSMVGYVLGIGDRHLNNIMFDKKTGELLHIDFGYIFEFGKKLPCPEIVPFRLTRELQAPLGYLGVGSRFRATCVDVMNVLRTNTDMVMAILDAVMSSPPKKWNDDTTNKILKTVRTHSSKGDEDKEQDKKSCEDILTRCKEKLMGYEGGQVYSVEGQVKEVIDKATDHNRLKKMFSGWAAWW</sequence>
<dbReference type="SMART" id="SM01343">
    <property type="entry name" value="FATC"/>
    <property type="match status" value="1"/>
</dbReference>
<name>A0A0A1UAI9_ENTIV</name>
<dbReference type="PANTHER" id="PTHR37079:SF4">
    <property type="entry name" value="SERINE_THREONINE-PROTEIN KINASE ATM"/>
    <property type="match status" value="1"/>
</dbReference>
<keyword evidence="4" id="KW-0547">Nucleotide-binding</keyword>
<dbReference type="PROSITE" id="PS00916">
    <property type="entry name" value="PI3_4_KINASE_2"/>
    <property type="match status" value="1"/>
</dbReference>
<protein>
    <recommendedName>
        <fullName evidence="2">non-specific serine/threonine protein kinase</fullName>
        <ecNumber evidence="2">2.7.11.1</ecNumber>
    </recommendedName>
</protein>
<evidence type="ECO:0000259" key="9">
    <source>
        <dbReference type="PROSITE" id="PS50290"/>
    </source>
</evidence>
<dbReference type="Pfam" id="PF02260">
    <property type="entry name" value="FATC"/>
    <property type="match status" value="1"/>
</dbReference>